<feature type="region of interest" description="Disordered" evidence="1">
    <location>
        <begin position="1647"/>
        <end position="1671"/>
    </location>
</feature>
<feature type="compositionally biased region" description="Low complexity" evidence="1">
    <location>
        <begin position="347"/>
        <end position="356"/>
    </location>
</feature>
<feature type="region of interest" description="Disordered" evidence="1">
    <location>
        <begin position="499"/>
        <end position="530"/>
    </location>
</feature>
<feature type="domain" description="Cation channel complex component UNC80 N-terminal" evidence="2">
    <location>
        <begin position="8"/>
        <end position="212"/>
    </location>
</feature>
<reference evidence="5 6" key="1">
    <citation type="journal article" date="2019" name="BMC Genomics">
        <title>New insights from Opisthorchis felineus genome: update on genomics of the epidemiologically important liver flukes.</title>
        <authorList>
            <person name="Ershov N.I."/>
            <person name="Mordvinov V.A."/>
            <person name="Prokhortchouk E.B."/>
            <person name="Pakharukova M.Y."/>
            <person name="Gunbin K.V."/>
            <person name="Ustyantsev K."/>
            <person name="Genaev M.A."/>
            <person name="Blinov A.G."/>
            <person name="Mazur A."/>
            <person name="Boulygina E."/>
            <person name="Tsygankova S."/>
            <person name="Khrameeva E."/>
            <person name="Chekanov N."/>
            <person name="Fan G."/>
            <person name="Xiao A."/>
            <person name="Zhang H."/>
            <person name="Xu X."/>
            <person name="Yang H."/>
            <person name="Solovyev V."/>
            <person name="Lee S.M."/>
            <person name="Liu X."/>
            <person name="Afonnikov D.A."/>
            <person name="Skryabin K.G."/>
        </authorList>
    </citation>
    <scope>NUCLEOTIDE SEQUENCE [LARGE SCALE GENOMIC DNA]</scope>
    <source>
        <strain evidence="5">AK-0245</strain>
        <tissue evidence="5">Whole organism</tissue>
    </source>
</reference>
<feature type="region of interest" description="Disordered" evidence="1">
    <location>
        <begin position="1422"/>
        <end position="1450"/>
    </location>
</feature>
<keyword evidence="6" id="KW-1185">Reference proteome</keyword>
<evidence type="ECO:0000313" key="6">
    <source>
        <dbReference type="Proteomes" id="UP000308267"/>
    </source>
</evidence>
<dbReference type="SUPFAM" id="SSF48371">
    <property type="entry name" value="ARM repeat"/>
    <property type="match status" value="1"/>
</dbReference>
<evidence type="ECO:0000259" key="2">
    <source>
        <dbReference type="Pfam" id="PF15778"/>
    </source>
</evidence>
<feature type="compositionally biased region" description="Polar residues" evidence="1">
    <location>
        <begin position="1766"/>
        <end position="1798"/>
    </location>
</feature>
<dbReference type="Proteomes" id="UP000308267">
    <property type="component" value="Unassembled WGS sequence"/>
</dbReference>
<feature type="compositionally biased region" description="Polar residues" evidence="1">
    <location>
        <begin position="1488"/>
        <end position="1505"/>
    </location>
</feature>
<feature type="region of interest" description="Disordered" evidence="1">
    <location>
        <begin position="3510"/>
        <end position="3530"/>
    </location>
</feature>
<dbReference type="GO" id="GO:0005261">
    <property type="term" value="F:monoatomic cation channel activity"/>
    <property type="evidence" value="ECO:0007669"/>
    <property type="project" value="TreeGrafter"/>
</dbReference>
<dbReference type="InterPro" id="IPR031542">
    <property type="entry name" value="UNC80_N"/>
</dbReference>
<feature type="region of interest" description="Disordered" evidence="1">
    <location>
        <begin position="544"/>
        <end position="583"/>
    </location>
</feature>
<feature type="domain" description="Protein UNC80 C-terminal" evidence="4">
    <location>
        <begin position="3625"/>
        <end position="3768"/>
    </location>
</feature>
<dbReference type="GO" id="GO:0055080">
    <property type="term" value="P:monoatomic cation homeostasis"/>
    <property type="evidence" value="ECO:0007669"/>
    <property type="project" value="TreeGrafter"/>
</dbReference>
<feature type="region of interest" description="Disordered" evidence="1">
    <location>
        <begin position="1919"/>
        <end position="1979"/>
    </location>
</feature>
<feature type="domain" description="Protein UNC80 central region" evidence="3">
    <location>
        <begin position="2113"/>
        <end position="2354"/>
    </location>
</feature>
<feature type="region of interest" description="Disordered" evidence="1">
    <location>
        <begin position="1313"/>
        <end position="1335"/>
    </location>
</feature>
<evidence type="ECO:0000259" key="3">
    <source>
        <dbReference type="Pfam" id="PF19424"/>
    </source>
</evidence>
<feature type="region of interest" description="Disordered" evidence="1">
    <location>
        <begin position="1488"/>
        <end position="1513"/>
    </location>
</feature>
<feature type="region of interest" description="Disordered" evidence="1">
    <location>
        <begin position="3351"/>
        <end position="3374"/>
    </location>
</feature>
<feature type="region of interest" description="Disordered" evidence="1">
    <location>
        <begin position="1684"/>
        <end position="1808"/>
    </location>
</feature>
<dbReference type="OrthoDB" id="5584001at2759"/>
<dbReference type="InterPro" id="IPR046460">
    <property type="entry name" value="UNC80_C"/>
</dbReference>
<feature type="compositionally biased region" description="Gly residues" evidence="1">
    <location>
        <begin position="1437"/>
        <end position="1449"/>
    </location>
</feature>
<feature type="compositionally biased region" description="Low complexity" evidence="1">
    <location>
        <begin position="959"/>
        <end position="972"/>
    </location>
</feature>
<feature type="region of interest" description="Disordered" evidence="1">
    <location>
        <begin position="959"/>
        <end position="1004"/>
    </location>
</feature>
<evidence type="ECO:0000313" key="5">
    <source>
        <dbReference type="EMBL" id="TGZ66683.1"/>
    </source>
</evidence>
<feature type="region of interest" description="Disordered" evidence="1">
    <location>
        <begin position="1570"/>
        <end position="1626"/>
    </location>
</feature>
<feature type="region of interest" description="Disordered" evidence="1">
    <location>
        <begin position="920"/>
        <end position="947"/>
    </location>
</feature>
<dbReference type="PANTHER" id="PTHR31781">
    <property type="entry name" value="UNC80"/>
    <property type="match status" value="1"/>
</dbReference>
<dbReference type="InterPro" id="IPR045852">
    <property type="entry name" value="UNC80_central"/>
</dbReference>
<name>A0A4S2LSC8_OPIFE</name>
<comment type="caution">
    <text evidence="5">The sequence shown here is derived from an EMBL/GenBank/DDBJ whole genome shotgun (WGS) entry which is preliminary data.</text>
</comment>
<feature type="region of interest" description="Disordered" evidence="1">
    <location>
        <begin position="326"/>
        <end position="360"/>
    </location>
</feature>
<dbReference type="EMBL" id="SJOL01006443">
    <property type="protein sequence ID" value="TGZ66683.1"/>
    <property type="molecule type" value="Genomic_DNA"/>
</dbReference>
<dbReference type="Pfam" id="PF20262">
    <property type="entry name" value="UNC80_C"/>
    <property type="match status" value="3"/>
</dbReference>
<proteinExistence type="predicted"/>
<organism evidence="5 6">
    <name type="scientific">Opisthorchis felineus</name>
    <dbReference type="NCBI Taxonomy" id="147828"/>
    <lineage>
        <taxon>Eukaryota</taxon>
        <taxon>Metazoa</taxon>
        <taxon>Spiralia</taxon>
        <taxon>Lophotrochozoa</taxon>
        <taxon>Platyhelminthes</taxon>
        <taxon>Trematoda</taxon>
        <taxon>Digenea</taxon>
        <taxon>Opisthorchiida</taxon>
        <taxon>Opisthorchiata</taxon>
        <taxon>Opisthorchiidae</taxon>
        <taxon>Opisthorchis</taxon>
    </lineage>
</organism>
<feature type="compositionally biased region" description="Basic and acidic residues" evidence="1">
    <location>
        <begin position="1320"/>
        <end position="1331"/>
    </location>
</feature>
<dbReference type="GO" id="GO:0030424">
    <property type="term" value="C:axon"/>
    <property type="evidence" value="ECO:0007669"/>
    <property type="project" value="TreeGrafter"/>
</dbReference>
<feature type="compositionally biased region" description="Polar residues" evidence="1">
    <location>
        <begin position="1613"/>
        <end position="1623"/>
    </location>
</feature>
<evidence type="ECO:0000256" key="1">
    <source>
        <dbReference type="SAM" id="MobiDB-lite"/>
    </source>
</evidence>
<feature type="domain" description="Protein UNC80 central region" evidence="3">
    <location>
        <begin position="1341"/>
        <end position="1906"/>
    </location>
</feature>
<protein>
    <submittedName>
        <fullName evidence="5">Uncharacterized protein</fullName>
    </submittedName>
</protein>
<dbReference type="Pfam" id="PF15778">
    <property type="entry name" value="UNC80_N"/>
    <property type="match status" value="1"/>
</dbReference>
<dbReference type="STRING" id="147828.A0A4S2LSC8"/>
<feature type="domain" description="Protein UNC80 C-terminal" evidence="4">
    <location>
        <begin position="2450"/>
        <end position="3278"/>
    </location>
</feature>
<feature type="compositionally biased region" description="Polar residues" evidence="1">
    <location>
        <begin position="1954"/>
        <end position="1964"/>
    </location>
</feature>
<dbReference type="Pfam" id="PF19424">
    <property type="entry name" value="UNC80"/>
    <property type="match status" value="2"/>
</dbReference>
<feature type="compositionally biased region" description="Polar residues" evidence="1">
    <location>
        <begin position="3351"/>
        <end position="3363"/>
    </location>
</feature>
<dbReference type="InterPro" id="IPR016024">
    <property type="entry name" value="ARM-type_fold"/>
</dbReference>
<dbReference type="PANTHER" id="PTHR31781:SF1">
    <property type="entry name" value="PROTEIN UNC-80 HOMOLOG"/>
    <property type="match status" value="1"/>
</dbReference>
<feature type="compositionally biased region" description="Polar residues" evidence="1">
    <location>
        <begin position="1936"/>
        <end position="1945"/>
    </location>
</feature>
<feature type="domain" description="Protein UNC80 C-terminal" evidence="4">
    <location>
        <begin position="3384"/>
        <end position="3506"/>
    </location>
</feature>
<accession>A0A4S2LSC8</accession>
<gene>
    <name evidence="5" type="ORF">CRM22_005205</name>
</gene>
<feature type="region of interest" description="Disordered" evidence="1">
    <location>
        <begin position="857"/>
        <end position="876"/>
    </location>
</feature>
<feature type="compositionally biased region" description="Basic and acidic residues" evidence="1">
    <location>
        <begin position="505"/>
        <end position="530"/>
    </location>
</feature>
<evidence type="ECO:0000259" key="4">
    <source>
        <dbReference type="Pfam" id="PF20262"/>
    </source>
</evidence>
<sequence>MEKAVHVHVPLPVQSFLLTQTFSFLQTPSAREGVCTTFEKVIVQNILHGRSILLCEAIQSITRWQFVKAAFPHVVHCAAAMLREKLRHQLPTSKHMRSTVILSEAGGRSQLQFSQYETKLLYTLHWILLDAAAECEDAELEGTSNRANRTTKYGFLHDLSSIQLFIYLFAPIIEQLQASDFETLKLEAGLAIWVPLMAFHQPARGTLPTPVKLFDLDHGMFGRVLPALDRPRQVEEDIEEVVEVKTTEKIVGGIYVGEGKKPKHVGSSLKEQAKAIDIGAILLHFDRTVPDVDEVEPVSTESVKQKKPVIPPIILTQIYPTGKPAPPKALAECIDDDDDSGTHEPGQSTPSQTSSHQSDHLPPGYPRIQWMLSHETENVLPDLSMPDSEENTYHSYGSTCLLATHCDVAVIRCLFCAEWCEAGVYWSLTYLFKRLLQIRSARQRMEQETRKIMRLIRDNATWRQYGDLYGGMRLTSEVLLLGMRSLSMPDLSVLCTFPTHSSPSKHRDSGQDRRSRDHVDSNQHEMKITAKDILLDSESGAVDRQTFQSKHLKTRPFGESSESGHDKKVGNRPERTNIPGDLKNIPDEFGLKVPATLVSDASLSLALPLVGSGGSRLPLGLSSGHQASWKNSKRSRIADIKERFTRASKFKGTDQLLKSGDASDADTNGLRDVAPETQKRLEVPHVGPGSSSTLLTIRSQHSFDALQSETESVAGKRASVYKTGTRDSPESPEKKVTWTEEEDLKASSISLISHSFTDSDIIYHTTEKVDEVPGAVHYISVNGQLDYSVVLRALYWVSTEHKSTRVCVQLLRCLCTLFEMDIVDHASKQKPPQFKARKPVSLHSKWKKFKISPRVSTIHKLPGSPQPPLSKDVPSLRRTKCSFHGDRLTTGPKSEGEISPTSKQEVQMKVRRRNSAIMYVESDDSEDDGESGHNFASKKSGDASEKGGISVEPCYVHGAKSSSHSNAAMSKSHATELGGEKGYRFRKNIGSPSTSSPSKSHHHKWMHRRSYTVHRRQFTIDPPEPFASPTTNKETRKMNHAMATEIVLRIVRTLGCSYGHHGSPTVGAREATTNVDQAKGHVLGETEETRRLAHDCLIHLYESNRPLFVRVLSRMISTMCISDIMEMLHALTGYCLDPAVRHVDHSKSLSKISTYANSFGQLTLGMGSRGAESIVISCILGPFLRRLVRCRSELVSQENLSLFGDIRQLFTYLREVHGSTFRRNMLVAMMCPIKRACERPRPKMPSTWSRMSTRNSMWLLPRQDKQRSNSIFSEAVVDESNNVARGHRLTSWHNLLPRASLVGRGIRINSGSSSAAMMDRASDTSHSRGDGESAAAQPLVEHRWVNAPALKEGLLEFSFLMECCEPGTILEPELVAALLDLDAPVVARACLLLECAAFVHRCNRGEWAGWMKFNLPSSFHHSAASSHPTSIRPSPGTGVGSGASAGSGMNGDSSVSDIAALKRNAGRLFHAWGEALGRRLGNFIQQLNTNGQPAKSTSGNASGTATPDRRKETVPGQQFSALETEENFLDDASVNPTGDSCPYALLSAGVQLLLEITAYLREMHPRLPQPVTDEQASQPMRQPVGDQPSDSGLVAKRQHSYDPNAEKAGSISKHLNSSPSRAGTSFRAARRRLSILMPIFGSGGSMNADEPEVDAEQPVLPEPNLKSRRNLGSRRISFAMFTETKDRKSSLAGSSTSLDRSPESDKQQNKSLLRHHRGSGSFKRPNPYAQDPLGVNFRRGSRTSHRKFSDSGESSARLSPDVLEHSPSQLSDETSDQEPSTQMTSTSARASATQLTSKSRTKLDEQSKFHGVVRRSVSAALALRRQRASSILTSTTLATEQDGVEHDSYSTYMPWIDSVIQFLNHTNFSCDHQSYCLPNCFERQQHQCRALMNGVKQVYGAEIEHSFVRSVSRQINTNPAENVGRYNLEESIGPGRTSQEQTEGSSDTDDSSHFESTGDLSSSDLAVKHRTRSTKVGSKTEFPTVLSHDSLNGLTKTSDSDVETGSCLSHRLGSVAQPDSAKPKISIFSKVSKRKESQFPGLASRRESTTILEKLRLRSSNRLAVHTVQDLENPGLSSLLGLGVLAGAGAGLLRASSSSAGLFGLAEPEECETIQMHRHQTRRVYRQPNMTELPIQRYILSQVKNMYSNSFNLLNKSALLLTHEQLEKVVPLAWELLLETEEELVSSTACFILFCGVRSASLVQELLLAEMQHNSAHQRLSAILRFRALWTHRHHVWSRLDEGASAQLRLPPLFIEFVLPSPTLGYIGQDAPDPMWQIRKGTSAEEVQLKQNEATKTFVTASTSRRKQQQELLARALTAETLRRRDARRQFHLTTCPVLERAAIEPAFTKEHRDETLVDEGNVAGGTPGTGTSGGQNPIQEEFAAAVKRLSVAPLNRTMLVQSRSSSWRQGSIPWFRSSGLTHDAFPLGILRQDDRTSGMIPPLFPPQPLQQAQYIFPSALCAATVPLIHLLDDSSVNDDGIAVSTIAEHCIFQCLVEDTNLFLRFIFERLTRTAHKGELIFALRKMIQRLPELPKQSAHVIFNNLVGYIMFHVRTPNFNAPEAIASALSVLHLVVPHVQNIYFKDLKQTLRREQIDSTLLLTANLPCAKQFNVFDNDIGVAQLVRLHDENKDYQFEDILKDALESSGIPLNQINSYFLCDDRSGIICNNSHYIRDFYPFKRNHNPKLRIKQMEKNDGLHLLQQNALNLKFQEIGKVLFTTAVLQCTPSTQISNHVFFLHEELTKLPSFPRKALESEFGLYGLQELGEPLLGLDTVHKISWCELLSSLFERMPNTYPWSADLQLFLNVYNGTLILLAEDSSVLRQCLAFYIQCSHQFKMAFSTSGYAGILPTLLRVYNQQTHNAVLTQAVEFTCRQFYVMHRIPFILQLFGSLANYVAVGDERTGMDGDFYRIQPATLYRLLRLINRPLPDNLRILELCNVQKPLKALDFCYEDDEGNWSVLEAVNLCVAVIVYAPDSYRARQMLIILQAILPFILRDFFAICTEENCGVEPKKAEINAIQKLCIAIRQLIATTEFMARRTEDVRNLNMHAPGGPVERRPEQLMSNLGHSWSRKTVRTGRIMEIKSSIESSLEVTKPISPTIRLVGSGTEDLTDVDTIQSPIVSRSFYEPKEVILQLACDFLSFTTARLNELGERQRVPELLDSRSHVRLSEIVQSIIKQIPSNPELLSSPGIQRYFLEVLPSVDWSHESMRSCKALEALLGRLNRTLPKLLEHASHKPRFCWDDIVRLIRSMYLIIKKNRSIAHLKEIRVLIDTLKRSVIFDPAGCLPALVKTRIDPYLPLSGWSSNTNVPGRQSLGDSLFGGISPESSSVGLSYTGRASRRGRLLNTTSEYGSHLTPSGASSVPPRKHPEAGAQRSLDNAFSFKFAAEVIRLIALVLQTLGPNFSLKDMCERCGPDYNARCPAILEGGFHTLAVYLGQLIIPLLFRCSAGRKDSPTLSKENVFYAMDVCITALFAPVTSQNNNCRNERAPSAASGGYSSPSFIDTKEKSGRHVTEITSSGGRNPSPVGMELPGGSTLVKLINFSSLGYEQEDGTNSNLTRLLSPTLTFLSQKDTLSMPMVTLHPNSINTKHTTVKSESLSTKSRSSVASLVPQKARHQALHAKHAETAASSSPLTSDKPKNFKGEFAHRLGFLGLKLLLVAYSRHASVRLRLLTAALTKLALNGQNGIQLWKFFDFLVTHRPPIFVHLLPFIRFKMANLCCATPGEQAYQQIVSQKLMGLHLPVPQTTAVVLRELLSEMNTIQHDVQHFTQAHGKEGGVSHLSNILEPAQRFQSADQSVAFRKQPSKKMKPQLGGLTEENLNPNGTFSALERYAHNRRIDILASVTSESVCSNDMQDDIGIGLPNGPGTLSRSTRGNRTMVQTFRQSFLTRDTRKRIGAQEGSRLLTQNPTIKQTDPILTASAESILRGSQPVAHRKSVRNLPSSTCDTRGEKLVTGQTKLGMSDSPGWLLDTESIESFSSDELRTSVGPAAAAAIATSLYGSGAPYLQARDKARQELIKLVGINPPTLDVDKSESSLINLMFSEQQQSKPTELTELSKLTVQVNPAALCQPEEPAAAVKFISGSIKPSAHPDSKIDYV</sequence>
<feature type="compositionally biased region" description="Basic and acidic residues" evidence="1">
    <location>
        <begin position="562"/>
        <end position="575"/>
    </location>
</feature>
<dbReference type="GO" id="GO:0034703">
    <property type="term" value="C:cation channel complex"/>
    <property type="evidence" value="ECO:0007669"/>
    <property type="project" value="TreeGrafter"/>
</dbReference>
<feature type="region of interest" description="Disordered" evidence="1">
    <location>
        <begin position="882"/>
        <end position="908"/>
    </location>
</feature>